<protein>
    <recommendedName>
        <fullName evidence="4">DUF2975 domain-containing protein</fullName>
    </recommendedName>
</protein>
<keyword evidence="1" id="KW-0812">Transmembrane</keyword>
<organism evidence="2 3">
    <name type="scientific">Oceanitalea stevensii</name>
    <dbReference type="NCBI Taxonomy" id="2763072"/>
    <lineage>
        <taxon>Bacteria</taxon>
        <taxon>Bacillati</taxon>
        <taxon>Actinomycetota</taxon>
        <taxon>Actinomycetes</taxon>
        <taxon>Micrococcales</taxon>
        <taxon>Bogoriellaceae</taxon>
        <taxon>Georgenia</taxon>
    </lineage>
</organism>
<keyword evidence="3" id="KW-1185">Reference proteome</keyword>
<dbReference type="Proteomes" id="UP000661894">
    <property type="component" value="Unassembled WGS sequence"/>
</dbReference>
<evidence type="ECO:0000313" key="2">
    <source>
        <dbReference type="EMBL" id="MBD8063241.1"/>
    </source>
</evidence>
<evidence type="ECO:0000256" key="1">
    <source>
        <dbReference type="SAM" id="Phobius"/>
    </source>
</evidence>
<proteinExistence type="predicted"/>
<name>A0ABR8Z5L3_9MICO</name>
<comment type="caution">
    <text evidence="2">The sequence shown here is derived from an EMBL/GenBank/DDBJ whole genome shotgun (WGS) entry which is preliminary data.</text>
</comment>
<reference evidence="2 3" key="1">
    <citation type="submission" date="2020-08" db="EMBL/GenBank/DDBJ databases">
        <title>A Genomic Blueprint of the Chicken Gut Microbiome.</title>
        <authorList>
            <person name="Gilroy R."/>
            <person name="Ravi A."/>
            <person name="Getino M."/>
            <person name="Pursley I."/>
            <person name="Horton D.L."/>
            <person name="Alikhan N.-F."/>
            <person name="Baker D."/>
            <person name="Gharbi K."/>
            <person name="Hall N."/>
            <person name="Watson M."/>
            <person name="Adriaenssens E.M."/>
            <person name="Foster-Nyarko E."/>
            <person name="Jarju S."/>
            <person name="Secka A."/>
            <person name="Antonio M."/>
            <person name="Oren A."/>
            <person name="Chaudhuri R."/>
            <person name="La Ragione R.M."/>
            <person name="Hildebrand F."/>
            <person name="Pallen M.J."/>
        </authorList>
    </citation>
    <scope>NUCLEOTIDE SEQUENCE [LARGE SCALE GENOMIC DNA]</scope>
    <source>
        <strain evidence="2 3">Sa1BUA1</strain>
    </source>
</reference>
<accession>A0ABR8Z5L3</accession>
<sequence>MNAVPPPVDERPVMSRTDRFALGATAALAGLVALGAAVGGVLSVVQAVRDDPLTISGFELVNARAPEVTEPVEQVTAAWYDSATLSVANLPDSARWLFAGHSAVMALSVVGVSLALLWLALRVLRTRPFGRSVTAALVTSALLIIIGGTAAQLLEAAGRAAVVDHLGPAVTGGAGSGESLLAFGLSVDLAPISVGMALAVVALAFQIGARMQRDTEGLV</sequence>
<gene>
    <name evidence="2" type="ORF">H9624_13030</name>
</gene>
<dbReference type="EMBL" id="JACSPO010000009">
    <property type="protein sequence ID" value="MBD8063241.1"/>
    <property type="molecule type" value="Genomic_DNA"/>
</dbReference>
<feature type="transmembrane region" description="Helical" evidence="1">
    <location>
        <begin position="180"/>
        <end position="205"/>
    </location>
</feature>
<feature type="transmembrane region" description="Helical" evidence="1">
    <location>
        <begin position="96"/>
        <end position="121"/>
    </location>
</feature>
<evidence type="ECO:0000313" key="3">
    <source>
        <dbReference type="Proteomes" id="UP000661894"/>
    </source>
</evidence>
<keyword evidence="1" id="KW-1133">Transmembrane helix</keyword>
<feature type="transmembrane region" description="Helical" evidence="1">
    <location>
        <begin position="20"/>
        <end position="45"/>
    </location>
</feature>
<feature type="transmembrane region" description="Helical" evidence="1">
    <location>
        <begin position="133"/>
        <end position="154"/>
    </location>
</feature>
<dbReference type="RefSeq" id="WP_251840341.1">
    <property type="nucleotide sequence ID" value="NZ_JACSPO010000009.1"/>
</dbReference>
<keyword evidence="1" id="KW-0472">Membrane</keyword>
<evidence type="ECO:0008006" key="4">
    <source>
        <dbReference type="Google" id="ProtNLM"/>
    </source>
</evidence>